<protein>
    <submittedName>
        <fullName evidence="1">Minor tail protein</fullName>
    </submittedName>
</protein>
<dbReference type="Proteomes" id="UP000240618">
    <property type="component" value="Segment"/>
</dbReference>
<dbReference type="GO" id="GO:0046718">
    <property type="term" value="P:symbiont entry into host cell"/>
    <property type="evidence" value="ECO:0007669"/>
    <property type="project" value="InterPro"/>
</dbReference>
<sequence>MITADVQSLEPGQLIELFEIDSSGLGAEIYRFHSHNFEGIITFQGLEYRNWAVGATGFEVTGTAKQPSPTLSLGNVEGFITSLCLYFHDLVGSVVTRRRTLSKYLDGMPESDPEQQMPPEVWYIERKSLENNLQVQFELSSALDFEGQQLPRGQVLANACRWLIIGGYRGPYCGYNGPPVATEFDIITTDATKDKCGGLPRSCALRFGENNPLPYGSFPAAGLIR</sequence>
<organism evidence="1 2">
    <name type="scientific">Pseudomonas phage PMBT14</name>
    <dbReference type="NCBI Taxonomy" id="2059855"/>
    <lineage>
        <taxon>Viruses</taxon>
        <taxon>Duplodnaviria</taxon>
        <taxon>Heunggongvirae</taxon>
        <taxon>Uroviricota</taxon>
        <taxon>Caudoviricetes</taxon>
        <taxon>Knuthellervirus</taxon>
        <taxon>Knuthellervirus PMBT14</taxon>
    </lineage>
</organism>
<accession>A0A2I6PIA7</accession>
<evidence type="ECO:0000313" key="1">
    <source>
        <dbReference type="EMBL" id="AUM59737.1"/>
    </source>
</evidence>
<keyword evidence="2" id="KW-1185">Reference proteome</keyword>
<dbReference type="Pfam" id="PF05100">
    <property type="entry name" value="Phage_tail_L"/>
    <property type="match status" value="1"/>
</dbReference>
<reference evidence="1 2" key="1">
    <citation type="journal article" date="2018" name="Arch. Virol.">
        <title>Genome sequence of the novel virulent bacteriophage PMBT14 with lytic activity against Pseudomonas fluorescens DSM 50090(R).</title>
        <authorList>
            <person name="Koberg S."/>
            <person name="Gieschler S."/>
            <person name="Brinks E."/>
            <person name="Wenning M."/>
            <person name="Neve H."/>
            <person name="Franz C.M."/>
        </authorList>
    </citation>
    <scope>NUCLEOTIDE SEQUENCE [LARGE SCALE GENOMIC DNA]</scope>
</reference>
<dbReference type="KEGG" id="vg:55606439"/>
<dbReference type="GeneID" id="55606439"/>
<dbReference type="GO" id="GO:0051536">
    <property type="term" value="F:iron-sulfur cluster binding"/>
    <property type="evidence" value="ECO:0007669"/>
    <property type="project" value="InterPro"/>
</dbReference>
<dbReference type="NCBIfam" id="TIGR01600">
    <property type="entry name" value="phage_tail_L"/>
    <property type="match status" value="1"/>
</dbReference>
<proteinExistence type="predicted"/>
<name>A0A2I6PIA7_9CAUD</name>
<dbReference type="InterPro" id="IPR006487">
    <property type="entry name" value="Phage_lambda_L"/>
</dbReference>
<dbReference type="GO" id="GO:0030430">
    <property type="term" value="C:host cell cytoplasm"/>
    <property type="evidence" value="ECO:0007669"/>
    <property type="project" value="InterPro"/>
</dbReference>
<evidence type="ECO:0000313" key="2">
    <source>
        <dbReference type="Proteomes" id="UP000240618"/>
    </source>
</evidence>
<dbReference type="EMBL" id="MG596800">
    <property type="protein sequence ID" value="AUM59737.1"/>
    <property type="molecule type" value="Genomic_DNA"/>
</dbReference>
<dbReference type="RefSeq" id="YP_009836200.1">
    <property type="nucleotide sequence ID" value="NC_048687.1"/>
</dbReference>